<keyword evidence="2" id="KW-0813">Transport</keyword>
<evidence type="ECO:0000256" key="3">
    <source>
        <dbReference type="ARBA" id="ARBA00022692"/>
    </source>
</evidence>
<dbReference type="Pfam" id="PF07690">
    <property type="entry name" value="MFS_1"/>
    <property type="match status" value="1"/>
</dbReference>
<dbReference type="PANTHER" id="PTHR43791">
    <property type="entry name" value="PERMEASE-RELATED"/>
    <property type="match status" value="1"/>
</dbReference>
<organism evidence="7 8">
    <name type="scientific">Aspergillus keveii</name>
    <dbReference type="NCBI Taxonomy" id="714993"/>
    <lineage>
        <taxon>Eukaryota</taxon>
        <taxon>Fungi</taxon>
        <taxon>Dikarya</taxon>
        <taxon>Ascomycota</taxon>
        <taxon>Pezizomycotina</taxon>
        <taxon>Eurotiomycetes</taxon>
        <taxon>Eurotiomycetidae</taxon>
        <taxon>Eurotiales</taxon>
        <taxon>Aspergillaceae</taxon>
        <taxon>Aspergillus</taxon>
        <taxon>Aspergillus subgen. Nidulantes</taxon>
    </lineage>
</organism>
<proteinExistence type="predicted"/>
<dbReference type="SUPFAM" id="SSF103473">
    <property type="entry name" value="MFS general substrate transporter"/>
    <property type="match status" value="1"/>
</dbReference>
<keyword evidence="5 6" id="KW-0472">Membrane</keyword>
<evidence type="ECO:0000256" key="2">
    <source>
        <dbReference type="ARBA" id="ARBA00022448"/>
    </source>
</evidence>
<feature type="transmembrane region" description="Helical" evidence="6">
    <location>
        <begin position="409"/>
        <end position="429"/>
    </location>
</feature>
<feature type="transmembrane region" description="Helical" evidence="6">
    <location>
        <begin position="289"/>
        <end position="310"/>
    </location>
</feature>
<feature type="transmembrane region" description="Helical" evidence="6">
    <location>
        <begin position="164"/>
        <end position="184"/>
    </location>
</feature>
<feature type="transmembrane region" description="Helical" evidence="6">
    <location>
        <begin position="130"/>
        <end position="152"/>
    </location>
</feature>
<dbReference type="EMBL" id="JBFTWV010000005">
    <property type="protein sequence ID" value="KAL2799990.1"/>
    <property type="molecule type" value="Genomic_DNA"/>
</dbReference>
<evidence type="ECO:0000313" key="8">
    <source>
        <dbReference type="Proteomes" id="UP001610563"/>
    </source>
</evidence>
<name>A0ABR4GLP3_9EURO</name>
<comment type="subcellular location">
    <subcellularLocation>
        <location evidence="1">Membrane</location>
        <topology evidence="1">Multi-pass membrane protein</topology>
    </subcellularLocation>
</comment>
<dbReference type="InterPro" id="IPR036259">
    <property type="entry name" value="MFS_trans_sf"/>
</dbReference>
<evidence type="ECO:0000256" key="1">
    <source>
        <dbReference type="ARBA" id="ARBA00004141"/>
    </source>
</evidence>
<comment type="caution">
    <text evidence="7">The sequence shown here is derived from an EMBL/GenBank/DDBJ whole genome shotgun (WGS) entry which is preliminary data.</text>
</comment>
<evidence type="ECO:0000313" key="7">
    <source>
        <dbReference type="EMBL" id="KAL2799990.1"/>
    </source>
</evidence>
<feature type="transmembrane region" description="Helical" evidence="6">
    <location>
        <begin position="196"/>
        <end position="215"/>
    </location>
</feature>
<dbReference type="InterPro" id="IPR011701">
    <property type="entry name" value="MFS"/>
</dbReference>
<protein>
    <submittedName>
        <fullName evidence="7">Major facilitator superfamily domain-containing protein</fullName>
    </submittedName>
</protein>
<evidence type="ECO:0000256" key="5">
    <source>
        <dbReference type="ARBA" id="ARBA00023136"/>
    </source>
</evidence>
<sequence length="472" mass="51906">MSPGHSKDWCDLRKAEKLSLSDGEIQQSAVVHIDPAEEKKVVRKIDRVVLPLMCTVYFFQYLDKQSVGYAAVFGLREDLHLSSNQYSWVVSIFYLGQLASEYIFIYLMSHLIWGVVAGCLATPHNFGGFAAVRFVLGACEGAVSPAFVIITSSWYKKKEHPIRVAAWVSCNGLASIIAALIMYGVGYADDVALANWRVMFLICGGATIACAWFLNDEEKKIACLRLQSDGFSSDEKVFKKAQVWDALKDPFCWAAVLFAFLGTFASPVLKFASLVLNGFGWSKFNTMLVGLPAGAFQITFIWLTAIGIRVTKIPRCYWGIGVTLVPLIGNIGVASIPASNKWGVVVFTWLAQTISPVMVVSLSLMASNIKGNTKKSATSNAYFIFYAITAVIAPQLWQTRDAPRYIKGIIADIVCFGLIILTFGGYAVLVERENRSRDRLDLDLAGGHGGAAAAVGKKDLTDREDLTFRYTR</sequence>
<dbReference type="PANTHER" id="PTHR43791:SF103">
    <property type="entry name" value="MAJOR FACILITATOR SUPERFAMILY (MFS) PROFILE DOMAIN-CONTAINING PROTEIN-RELATED"/>
    <property type="match status" value="1"/>
</dbReference>
<feature type="transmembrane region" description="Helical" evidence="6">
    <location>
        <begin position="103"/>
        <end position="124"/>
    </location>
</feature>
<dbReference type="Gene3D" id="1.20.1250.20">
    <property type="entry name" value="MFS general substrate transporter like domains"/>
    <property type="match status" value="1"/>
</dbReference>
<gene>
    <name evidence="7" type="ORF">BJX66DRAFT_351425</name>
</gene>
<feature type="transmembrane region" description="Helical" evidence="6">
    <location>
        <begin position="250"/>
        <end position="269"/>
    </location>
</feature>
<reference evidence="7 8" key="1">
    <citation type="submission" date="2024-07" db="EMBL/GenBank/DDBJ databases">
        <title>Section-level genome sequencing and comparative genomics of Aspergillus sections Usti and Cavernicolus.</title>
        <authorList>
            <consortium name="Lawrence Berkeley National Laboratory"/>
            <person name="Nybo J.L."/>
            <person name="Vesth T.C."/>
            <person name="Theobald S."/>
            <person name="Frisvad J.C."/>
            <person name="Larsen T.O."/>
            <person name="Kjaerboelling I."/>
            <person name="Rothschild-Mancinelli K."/>
            <person name="Lyhne E.K."/>
            <person name="Kogle M.E."/>
            <person name="Barry K."/>
            <person name="Clum A."/>
            <person name="Na H."/>
            <person name="Ledsgaard L."/>
            <person name="Lin J."/>
            <person name="Lipzen A."/>
            <person name="Kuo A."/>
            <person name="Riley R."/>
            <person name="Mondo S."/>
            <person name="Labutti K."/>
            <person name="Haridas S."/>
            <person name="Pangalinan J."/>
            <person name="Salamov A.A."/>
            <person name="Simmons B.A."/>
            <person name="Magnuson J.K."/>
            <person name="Chen J."/>
            <person name="Drula E."/>
            <person name="Henrissat B."/>
            <person name="Wiebenga A."/>
            <person name="Lubbers R.J."/>
            <person name="Gomes A.C."/>
            <person name="Makela M.R."/>
            <person name="Stajich J."/>
            <person name="Grigoriev I.V."/>
            <person name="Mortensen U.H."/>
            <person name="De Vries R.P."/>
            <person name="Baker S.E."/>
            <person name="Andersen M.R."/>
        </authorList>
    </citation>
    <scope>NUCLEOTIDE SEQUENCE [LARGE SCALE GENOMIC DNA]</scope>
    <source>
        <strain evidence="7 8">CBS 209.92</strain>
    </source>
</reference>
<feature type="transmembrane region" description="Helical" evidence="6">
    <location>
        <begin position="317"/>
        <end position="336"/>
    </location>
</feature>
<keyword evidence="8" id="KW-1185">Reference proteome</keyword>
<keyword evidence="4 6" id="KW-1133">Transmembrane helix</keyword>
<accession>A0ABR4GLP3</accession>
<dbReference type="Proteomes" id="UP001610563">
    <property type="component" value="Unassembled WGS sequence"/>
</dbReference>
<evidence type="ECO:0000256" key="4">
    <source>
        <dbReference type="ARBA" id="ARBA00022989"/>
    </source>
</evidence>
<feature type="transmembrane region" description="Helical" evidence="6">
    <location>
        <begin position="377"/>
        <end position="397"/>
    </location>
</feature>
<keyword evidence="3 6" id="KW-0812">Transmembrane</keyword>
<feature type="transmembrane region" description="Helical" evidence="6">
    <location>
        <begin position="342"/>
        <end position="365"/>
    </location>
</feature>
<evidence type="ECO:0000256" key="6">
    <source>
        <dbReference type="SAM" id="Phobius"/>
    </source>
</evidence>